<keyword evidence="1" id="KW-0677">Repeat</keyword>
<dbReference type="InterPro" id="IPR003409">
    <property type="entry name" value="MORN"/>
</dbReference>
<keyword evidence="4" id="KW-1185">Reference proteome</keyword>
<evidence type="ECO:0000313" key="4">
    <source>
        <dbReference type="Proteomes" id="UP000600101"/>
    </source>
</evidence>
<dbReference type="AlphaFoldDB" id="A0A9X0UBL2"/>
<dbReference type="Pfam" id="PF02493">
    <property type="entry name" value="MORN"/>
    <property type="match status" value="2"/>
</dbReference>
<dbReference type="Proteomes" id="UP000600101">
    <property type="component" value="Unassembled WGS sequence"/>
</dbReference>
<proteinExistence type="predicted"/>
<comment type="caution">
    <text evidence="3">The sequence shown here is derived from an EMBL/GenBank/DDBJ whole genome shotgun (WGS) entry which is preliminary data.</text>
</comment>
<reference evidence="3" key="1">
    <citation type="submission" date="2020-08" db="EMBL/GenBank/DDBJ databases">
        <authorList>
            <person name="Hu Y."/>
            <person name="Nguyen S.V."/>
            <person name="Li F."/>
            <person name="Fanning S."/>
        </authorList>
    </citation>
    <scope>NUCLEOTIDE SEQUENCE</scope>
    <source>
        <strain evidence="3">SYSU D8009</strain>
    </source>
</reference>
<evidence type="ECO:0000256" key="2">
    <source>
        <dbReference type="SAM" id="SignalP"/>
    </source>
</evidence>
<evidence type="ECO:0000313" key="3">
    <source>
        <dbReference type="EMBL" id="MBC4014049.1"/>
    </source>
</evidence>
<accession>A0A9X0UBL2</accession>
<sequence>MRAWRGLGLAGALLLLAAAGEPPAAERVVPGGRSGWATDGAGGCWVWVGGIEAGASEVTARWSGTCPEGPAEGTGRSDIRWRVGGKDRSMEYEGTLIRGKAEGPGRLTTREAGQVIAIEEGEYRNDHLAKGRLEMSRIGLVYEGGMRAGQPQGQGRLTLRGQVFEGEWQNGCLELQGRWIAFTRPASSCQGEDT</sequence>
<dbReference type="EMBL" id="JACOMF010000002">
    <property type="protein sequence ID" value="MBC4014049.1"/>
    <property type="molecule type" value="Genomic_DNA"/>
</dbReference>
<protein>
    <recommendedName>
        <fullName evidence="5">MORN repeat-containing protein</fullName>
    </recommendedName>
</protein>
<feature type="signal peptide" evidence="2">
    <location>
        <begin position="1"/>
        <end position="24"/>
    </location>
</feature>
<keyword evidence="2" id="KW-0732">Signal</keyword>
<evidence type="ECO:0008006" key="5">
    <source>
        <dbReference type="Google" id="ProtNLM"/>
    </source>
</evidence>
<organism evidence="3 4">
    <name type="scientific">Siccirubricoccus deserti</name>
    <dbReference type="NCBI Taxonomy" id="2013562"/>
    <lineage>
        <taxon>Bacteria</taxon>
        <taxon>Pseudomonadati</taxon>
        <taxon>Pseudomonadota</taxon>
        <taxon>Alphaproteobacteria</taxon>
        <taxon>Acetobacterales</taxon>
        <taxon>Roseomonadaceae</taxon>
        <taxon>Siccirubricoccus</taxon>
    </lineage>
</organism>
<dbReference type="SUPFAM" id="SSF82185">
    <property type="entry name" value="Histone H3 K4-specific methyltransferase SET7/9 N-terminal domain"/>
    <property type="match status" value="1"/>
</dbReference>
<feature type="chain" id="PRO_5040966857" description="MORN repeat-containing protein" evidence="2">
    <location>
        <begin position="25"/>
        <end position="194"/>
    </location>
</feature>
<evidence type="ECO:0000256" key="1">
    <source>
        <dbReference type="ARBA" id="ARBA00022737"/>
    </source>
</evidence>
<name>A0A9X0UBL2_9PROT</name>
<gene>
    <name evidence="3" type="ORF">H7965_01835</name>
</gene>
<dbReference type="RefSeq" id="WP_186768829.1">
    <property type="nucleotide sequence ID" value="NZ_JACOMF010000002.1"/>
</dbReference>